<feature type="non-terminal residue" evidence="1">
    <location>
        <position position="243"/>
    </location>
</feature>
<comment type="caution">
    <text evidence="1">The sequence shown here is derived from an EMBL/GenBank/DDBJ whole genome shotgun (WGS) entry which is preliminary data.</text>
</comment>
<dbReference type="OrthoDB" id="10258869at2759"/>
<keyword evidence="2" id="KW-1185">Reference proteome</keyword>
<gene>
    <name evidence="1" type="ORF">Vretifemale_18915</name>
</gene>
<name>A0A8J4CXY7_9CHLO</name>
<protein>
    <submittedName>
        <fullName evidence="1">Uncharacterized protein</fullName>
    </submittedName>
</protein>
<reference evidence="1" key="1">
    <citation type="journal article" date="2021" name="Proc. Natl. Acad. Sci. U.S.A.">
        <title>Three genomes in the algal genus Volvox reveal the fate of a haploid sex-determining region after a transition to homothallism.</title>
        <authorList>
            <person name="Yamamoto K."/>
            <person name="Hamaji T."/>
            <person name="Kawai-Toyooka H."/>
            <person name="Matsuzaki R."/>
            <person name="Takahashi F."/>
            <person name="Nishimura Y."/>
            <person name="Kawachi M."/>
            <person name="Noguchi H."/>
            <person name="Minakuchi Y."/>
            <person name="Umen J.G."/>
            <person name="Toyoda A."/>
            <person name="Nozaki H."/>
        </authorList>
    </citation>
    <scope>NUCLEOTIDE SEQUENCE</scope>
    <source>
        <strain evidence="1">NIES-3786</strain>
    </source>
</reference>
<sequence length="243" mass="26310">MHWRLFRVYLVHRDVVCASRIVEDVVRLALRQRALVVNQLNVGTVVDKATLLPVQPVVLTGQVGEAPVVGLDNLLAARELELSAAKRLLRNSAMLVTAADAHEHLADLHACTSACRLAEGTTHTSLEPIRSSTRKHLVNAQHVEGVHAHTKMKSLLAGILDHILVGRHTSSLKRLAGHIFLLPTCQVDAAREGVHVRPLHARIVNADLGVGHTAAETGLGVGLTLRLPVAAGWAATHFAWFDE</sequence>
<dbReference type="Proteomes" id="UP000747110">
    <property type="component" value="Unassembled WGS sequence"/>
</dbReference>
<proteinExistence type="predicted"/>
<organism evidence="1 2">
    <name type="scientific">Volvox reticuliferus</name>
    <dbReference type="NCBI Taxonomy" id="1737510"/>
    <lineage>
        <taxon>Eukaryota</taxon>
        <taxon>Viridiplantae</taxon>
        <taxon>Chlorophyta</taxon>
        <taxon>core chlorophytes</taxon>
        <taxon>Chlorophyceae</taxon>
        <taxon>CS clade</taxon>
        <taxon>Chlamydomonadales</taxon>
        <taxon>Volvocaceae</taxon>
        <taxon>Volvox</taxon>
    </lineage>
</organism>
<dbReference type="EMBL" id="BNCP01000063">
    <property type="protein sequence ID" value="GIL91231.1"/>
    <property type="molecule type" value="Genomic_DNA"/>
</dbReference>
<accession>A0A8J4CXY7</accession>
<evidence type="ECO:0000313" key="1">
    <source>
        <dbReference type="EMBL" id="GIL91231.1"/>
    </source>
</evidence>
<evidence type="ECO:0000313" key="2">
    <source>
        <dbReference type="Proteomes" id="UP000747110"/>
    </source>
</evidence>
<dbReference type="AlphaFoldDB" id="A0A8J4CXY7"/>